<evidence type="ECO:0000313" key="9">
    <source>
        <dbReference type="Proteomes" id="UP000051927"/>
    </source>
</evidence>
<dbReference type="InterPro" id="IPR023214">
    <property type="entry name" value="HAD_sf"/>
</dbReference>
<dbReference type="RefSeq" id="WP_003148415.1">
    <property type="nucleotide sequence ID" value="NZ_JQCP01000001.1"/>
</dbReference>
<reference evidence="8 9" key="1">
    <citation type="journal article" date="2015" name="Genome Announc.">
        <title>Expanding the biotechnology potential of lactobacilli through comparative genomics of 213 strains and associated genera.</title>
        <authorList>
            <person name="Sun Z."/>
            <person name="Harris H.M."/>
            <person name="McCann A."/>
            <person name="Guo C."/>
            <person name="Argimon S."/>
            <person name="Zhang W."/>
            <person name="Yang X."/>
            <person name="Jeffery I.B."/>
            <person name="Cooney J.C."/>
            <person name="Kagawa T.F."/>
            <person name="Liu W."/>
            <person name="Song Y."/>
            <person name="Salvetti E."/>
            <person name="Wrobel A."/>
            <person name="Rasinkangas P."/>
            <person name="Parkhill J."/>
            <person name="Rea M.C."/>
            <person name="O'Sullivan O."/>
            <person name="Ritari J."/>
            <person name="Douillard F.P."/>
            <person name="Paul Ross R."/>
            <person name="Yang R."/>
            <person name="Briner A.E."/>
            <person name="Felis G.E."/>
            <person name="de Vos W.M."/>
            <person name="Barrangou R."/>
            <person name="Klaenhammer T.R."/>
            <person name="Caufield P.W."/>
            <person name="Cui Y."/>
            <person name="Zhang H."/>
            <person name="O'Toole P.W."/>
        </authorList>
    </citation>
    <scope>NUCLEOTIDE SEQUENCE [LARGE SCALE GENOMIC DNA]</scope>
    <source>
        <strain evidence="8 9">DSM 7090</strain>
    </source>
</reference>
<keyword evidence="1" id="KW-0808">Transferase</keyword>
<dbReference type="PANTHER" id="PTHR41299">
    <property type="entry name" value="THIAMINE PYROPHOSPHOKINASE"/>
    <property type="match status" value="1"/>
</dbReference>
<dbReference type="Proteomes" id="UP000051927">
    <property type="component" value="Unassembled WGS sequence"/>
</dbReference>
<dbReference type="Pfam" id="PF04265">
    <property type="entry name" value="TPK_B1_binding"/>
    <property type="match status" value="1"/>
</dbReference>
<dbReference type="InterPro" id="IPR036371">
    <property type="entry name" value="TPK_B1-bd_sf"/>
</dbReference>
<evidence type="ECO:0000256" key="3">
    <source>
        <dbReference type="ARBA" id="ARBA00022777"/>
    </source>
</evidence>
<dbReference type="InterPro" id="IPR023198">
    <property type="entry name" value="PGP-like_dom2"/>
</dbReference>
<dbReference type="InterPro" id="IPR007371">
    <property type="entry name" value="TPK_catalytic"/>
</dbReference>
<evidence type="ECO:0000256" key="1">
    <source>
        <dbReference type="ARBA" id="ARBA00022679"/>
    </source>
</evidence>
<dbReference type="PANTHER" id="PTHR41299:SF1">
    <property type="entry name" value="THIAMINE PYROPHOSPHOKINASE"/>
    <property type="match status" value="1"/>
</dbReference>
<dbReference type="SFLD" id="SFLDG01129">
    <property type="entry name" value="C1.5:_HAD__Beta-PGM__Phosphata"/>
    <property type="match status" value="1"/>
</dbReference>
<evidence type="ECO:0000259" key="7">
    <source>
        <dbReference type="Pfam" id="PF04265"/>
    </source>
</evidence>
<dbReference type="Gene3D" id="3.40.50.10240">
    <property type="entry name" value="Thiamin pyrophosphokinase, catalytic domain"/>
    <property type="match status" value="1"/>
</dbReference>
<dbReference type="InterPro" id="IPR041492">
    <property type="entry name" value="HAD_2"/>
</dbReference>
<name>A0ABR5Q217_9ACTN</name>
<dbReference type="GeneID" id="84903839"/>
<dbReference type="SFLD" id="SFLDS00003">
    <property type="entry name" value="Haloacid_Dehalogenase"/>
    <property type="match status" value="1"/>
</dbReference>
<feature type="domain" description="Thiamin pyrophosphokinase catalytic" evidence="6">
    <location>
        <begin position="257"/>
        <end position="368"/>
    </location>
</feature>
<dbReference type="Pfam" id="PF04263">
    <property type="entry name" value="TPK_catalytic"/>
    <property type="match status" value="1"/>
</dbReference>
<evidence type="ECO:0000259" key="6">
    <source>
        <dbReference type="Pfam" id="PF04263"/>
    </source>
</evidence>
<evidence type="ECO:0000313" key="8">
    <source>
        <dbReference type="EMBL" id="KRO03322.1"/>
    </source>
</evidence>
<sequence length="460" mass="50509">MQITGAIFDLDGTLVDSMWMWRRSFGDVLEDLHINMTPDFFKRVEAISLYDGCVACIEEFNLPLSAEELYEKFLLYVQTVYSHDIKSIAGATDFLQELFDAGIPLAIASSTPSRAIHVALEAQGMEKFFKAVVCTEDVGGVDKAKPDVYLEALRRLGTDKAHTWVFEDAEFGVHTAQTEGFPVVALFNGKDGRDLEYMKAHSDLLAHDYRELSLARIYDYERVTNQPHLGASSAQKVFSVLVVDGSPTPSSAALVSELSSCSDYVVAADRGAYICKEAGVVPDIACGDFDSVGEETLSWIHAQKVHTIAYPQDKYETDLSLALNAACHEATRQALPLSLTLTCASGGRLDHELGVVGLLARLSTASWRVRIVEDAFEARILSADTYAAWRLSEKDRGKTLSVLPLQEETVITEIGMQWDLASRTLLLLSDEGISNVVQTDVAQIHCEKGKALVVLLANES</sequence>
<dbReference type="SUPFAM" id="SSF63862">
    <property type="entry name" value="Thiamin pyrophosphokinase, substrate-binding domain"/>
    <property type="match status" value="1"/>
</dbReference>
<dbReference type="CDD" id="cd07505">
    <property type="entry name" value="HAD_BPGM-like"/>
    <property type="match status" value="1"/>
</dbReference>
<dbReference type="SUPFAM" id="SSF63999">
    <property type="entry name" value="Thiamin pyrophosphokinase, catalytic domain"/>
    <property type="match status" value="1"/>
</dbReference>
<dbReference type="Gene3D" id="1.10.150.240">
    <property type="entry name" value="Putative phosphatase, domain 2"/>
    <property type="match status" value="1"/>
</dbReference>
<proteinExistence type="predicted"/>
<evidence type="ECO:0000256" key="4">
    <source>
        <dbReference type="ARBA" id="ARBA00022840"/>
    </source>
</evidence>
<protein>
    <recommendedName>
        <fullName evidence="5">Thiamine diphosphokinase</fullName>
        <ecNumber evidence="5">2.7.6.2</ecNumber>
    </recommendedName>
</protein>
<keyword evidence="3" id="KW-0418">Kinase</keyword>
<dbReference type="CDD" id="cd07995">
    <property type="entry name" value="TPK"/>
    <property type="match status" value="1"/>
</dbReference>
<dbReference type="Gene3D" id="3.40.50.1000">
    <property type="entry name" value="HAD superfamily/HAD-like"/>
    <property type="match status" value="1"/>
</dbReference>
<dbReference type="InterPro" id="IPR036759">
    <property type="entry name" value="TPK_catalytic_sf"/>
</dbReference>
<dbReference type="InterPro" id="IPR007373">
    <property type="entry name" value="Thiamin_PyroPKinase_B1-bd"/>
</dbReference>
<accession>A0ABR5Q217</accession>
<dbReference type="SUPFAM" id="SSF56784">
    <property type="entry name" value="HAD-like"/>
    <property type="match status" value="1"/>
</dbReference>
<evidence type="ECO:0000256" key="5">
    <source>
        <dbReference type="NCBIfam" id="TIGR01378"/>
    </source>
</evidence>
<comment type="caution">
    <text evidence="8">The sequence shown here is derived from an EMBL/GenBank/DDBJ whole genome shotgun (WGS) entry which is preliminary data.</text>
</comment>
<dbReference type="InterPro" id="IPR036412">
    <property type="entry name" value="HAD-like_sf"/>
</dbReference>
<dbReference type="InterPro" id="IPR053149">
    <property type="entry name" value="TPK"/>
</dbReference>
<dbReference type="InterPro" id="IPR006282">
    <property type="entry name" value="Thi_PPkinase"/>
</dbReference>
<dbReference type="NCBIfam" id="TIGR01378">
    <property type="entry name" value="thi_PPkinase"/>
    <property type="match status" value="1"/>
</dbReference>
<organism evidence="8 9">
    <name type="scientific">Lancefieldella rimae</name>
    <dbReference type="NCBI Taxonomy" id="1383"/>
    <lineage>
        <taxon>Bacteria</taxon>
        <taxon>Bacillati</taxon>
        <taxon>Actinomycetota</taxon>
        <taxon>Coriobacteriia</taxon>
        <taxon>Coriobacteriales</taxon>
        <taxon>Atopobiaceae</taxon>
        <taxon>Lancefieldella</taxon>
    </lineage>
</organism>
<dbReference type="Pfam" id="PF13419">
    <property type="entry name" value="HAD_2"/>
    <property type="match status" value="1"/>
</dbReference>
<dbReference type="EMBL" id="JQCP01000001">
    <property type="protein sequence ID" value="KRO03322.1"/>
    <property type="molecule type" value="Genomic_DNA"/>
</dbReference>
<gene>
    <name evidence="8" type="ORF">IV60_GL000505</name>
</gene>
<dbReference type="EC" id="2.7.6.2" evidence="5"/>
<feature type="domain" description="Thiamin pyrophosphokinase thiamin-binding" evidence="7">
    <location>
        <begin position="394"/>
        <end position="449"/>
    </location>
</feature>
<evidence type="ECO:0000256" key="2">
    <source>
        <dbReference type="ARBA" id="ARBA00022741"/>
    </source>
</evidence>
<keyword evidence="2" id="KW-0547">Nucleotide-binding</keyword>
<keyword evidence="9" id="KW-1185">Reference proteome</keyword>
<keyword evidence="4" id="KW-0067">ATP-binding</keyword>